<reference evidence="1 2" key="1">
    <citation type="submission" date="2017-11" db="EMBL/GenBank/DDBJ databases">
        <title>Draft Genome Sequence of Sporolactobacillus inulinus NBRC 111894 Isolated from Koso, a Japanese Sugar-Vegetable Fermented Beverage.</title>
        <authorList>
            <person name="Chiou T.Y."/>
            <person name="Oshima K."/>
            <person name="Suda W."/>
            <person name="Hattori M."/>
            <person name="Takahashi T."/>
        </authorList>
    </citation>
    <scope>NUCLEOTIDE SEQUENCE [LARGE SCALE GENOMIC DNA]</scope>
    <source>
        <strain evidence="1 2">NBRC111894</strain>
    </source>
</reference>
<gene>
    <name evidence="1" type="ORF">NBRC111894_1758</name>
</gene>
<dbReference type="Proteomes" id="UP000319716">
    <property type="component" value="Unassembled WGS sequence"/>
</dbReference>
<organism evidence="1 2">
    <name type="scientific">Sporolactobacillus inulinus</name>
    <dbReference type="NCBI Taxonomy" id="2078"/>
    <lineage>
        <taxon>Bacteria</taxon>
        <taxon>Bacillati</taxon>
        <taxon>Bacillota</taxon>
        <taxon>Bacilli</taxon>
        <taxon>Bacillales</taxon>
        <taxon>Sporolactobacillaceae</taxon>
        <taxon>Sporolactobacillus</taxon>
    </lineage>
</organism>
<protein>
    <submittedName>
        <fullName evidence="1">Uncharacterized protein</fullName>
    </submittedName>
</protein>
<comment type="caution">
    <text evidence="1">The sequence shown here is derived from an EMBL/GenBank/DDBJ whole genome shotgun (WGS) entry which is preliminary data.</text>
</comment>
<accession>A0A4Y1ZB34</accession>
<evidence type="ECO:0000313" key="2">
    <source>
        <dbReference type="Proteomes" id="UP000319716"/>
    </source>
</evidence>
<sequence length="39" mass="4364">MKNDMAKSTNIIRLMNGRPFGVDTLVGKIRSECLITLIN</sequence>
<dbReference type="EMBL" id="BEXB01000012">
    <property type="protein sequence ID" value="GAY76204.1"/>
    <property type="molecule type" value="Genomic_DNA"/>
</dbReference>
<proteinExistence type="predicted"/>
<dbReference type="AlphaFoldDB" id="A0A4Y1ZB34"/>
<name>A0A4Y1ZB34_9BACL</name>
<evidence type="ECO:0000313" key="1">
    <source>
        <dbReference type="EMBL" id="GAY76204.1"/>
    </source>
</evidence>